<accession>A0A1G6W2B2</accession>
<keyword evidence="6 8" id="KW-1133">Transmembrane helix</keyword>
<evidence type="ECO:0000256" key="4">
    <source>
        <dbReference type="ARBA" id="ARBA00022692"/>
    </source>
</evidence>
<keyword evidence="3" id="KW-0645">Protease</keyword>
<name>A0A1G6W2B2_9PROT</name>
<feature type="transmembrane region" description="Helical" evidence="8">
    <location>
        <begin position="207"/>
        <end position="226"/>
    </location>
</feature>
<feature type="transmembrane region" description="Helical" evidence="8">
    <location>
        <begin position="175"/>
        <end position="200"/>
    </location>
</feature>
<dbReference type="RefSeq" id="WP_068305846.1">
    <property type="nucleotide sequence ID" value="NZ_FNAK01000002.1"/>
</dbReference>
<sequence>MPVSSRLNLSLLGAGLLLLVLAWFDTLRHMATLVWTVDTFSHGIWVPVVSVWLIWRDRAQLANIPIRFWWPGSVGLAFVSCLWLLGGAAEAKIVQHVAFIGAIQFLVVACLGRAIYRALLFPLLFLFAFVPFGGQLVGPLQVFTAKITIWALDVTGVAHQSDGVLIRLSSGLFEVAAACAGVKFLFSSLVTGILLCRLAFRSWRRRVVMLVASVIVPIFANVARVYGTLLISEATDISFAKDVDHIVYGWGFLSFVLIILIAAAYKFSDIDDTQAEEDQRPVYAVGEHSSQRPAFFAVIVSLLLVLFSAWWLPAGPEKAFTCNLARYKIPQCDGCGIRALSPDVQAGWLDAPSADHSRAWMYRLEADTVFGVTALYAPDRVGHRLAASTSMAPAPTWSRLSGQDIEVQSVGAAAFQETVIFSNGRKRLVWQTFYVDGQFFSSPIGAKLVLAILRLKGQNAVGQMLVAAAEFPSTGEYPRAILTKFFETFSPSTLVFDLGATGQEKNVCVA</sequence>
<dbReference type="Proteomes" id="UP000183685">
    <property type="component" value="Unassembled WGS sequence"/>
</dbReference>
<evidence type="ECO:0000256" key="8">
    <source>
        <dbReference type="SAM" id="Phobius"/>
    </source>
</evidence>
<dbReference type="GO" id="GO:0005886">
    <property type="term" value="C:plasma membrane"/>
    <property type="evidence" value="ECO:0007669"/>
    <property type="project" value="UniProtKB-SubCell"/>
</dbReference>
<keyword evidence="4 8" id="KW-0812">Transmembrane</keyword>
<dbReference type="STRING" id="637679.GCA_001550055_02661"/>
<feature type="transmembrane region" description="Helical" evidence="8">
    <location>
        <begin position="93"/>
        <end position="111"/>
    </location>
</feature>
<keyword evidence="5" id="KW-0378">Hydrolase</keyword>
<feature type="transmembrane region" description="Helical" evidence="8">
    <location>
        <begin position="118"/>
        <end position="137"/>
    </location>
</feature>
<evidence type="ECO:0000259" key="9">
    <source>
        <dbReference type="Pfam" id="PF11984"/>
    </source>
</evidence>
<dbReference type="InterPro" id="IPR019127">
    <property type="entry name" value="Exosortase"/>
</dbReference>
<organism evidence="10 11">
    <name type="scientific">Kordiimonas lacus</name>
    <dbReference type="NCBI Taxonomy" id="637679"/>
    <lineage>
        <taxon>Bacteria</taxon>
        <taxon>Pseudomonadati</taxon>
        <taxon>Pseudomonadota</taxon>
        <taxon>Alphaproteobacteria</taxon>
        <taxon>Kordiimonadales</taxon>
        <taxon>Kordiimonadaceae</taxon>
        <taxon>Kordiimonas</taxon>
    </lineage>
</organism>
<dbReference type="Pfam" id="PF09721">
    <property type="entry name" value="Exosortase_EpsH"/>
    <property type="match status" value="1"/>
</dbReference>
<evidence type="ECO:0000313" key="11">
    <source>
        <dbReference type="Proteomes" id="UP000183685"/>
    </source>
</evidence>
<evidence type="ECO:0000256" key="3">
    <source>
        <dbReference type="ARBA" id="ARBA00022670"/>
    </source>
</evidence>
<dbReference type="InterPro" id="IPR014263">
    <property type="entry name" value="Methanolan_biosynth_EpsI"/>
</dbReference>
<dbReference type="NCBIfam" id="TIGR03109">
    <property type="entry name" value="exosort_XrtA"/>
    <property type="match status" value="1"/>
</dbReference>
<gene>
    <name evidence="10" type="ORF">SAMN04488071_0946</name>
</gene>
<feature type="transmembrane region" description="Helical" evidence="8">
    <location>
        <begin position="294"/>
        <end position="312"/>
    </location>
</feature>
<dbReference type="AlphaFoldDB" id="A0A1G6W2B2"/>
<dbReference type="InterPro" id="IPR017540">
    <property type="entry name" value="Exosortase-1"/>
</dbReference>
<dbReference type="InterPro" id="IPR013426">
    <property type="entry name" value="EpsH-like"/>
</dbReference>
<proteinExistence type="predicted"/>
<feature type="domain" description="Methanolan biosynthesis EpsI" evidence="9">
    <location>
        <begin position="352"/>
        <end position="492"/>
    </location>
</feature>
<dbReference type="EMBL" id="FNAK01000002">
    <property type="protein sequence ID" value="SDD59928.1"/>
    <property type="molecule type" value="Genomic_DNA"/>
</dbReference>
<keyword evidence="2" id="KW-1003">Cell membrane</keyword>
<evidence type="ECO:0000256" key="1">
    <source>
        <dbReference type="ARBA" id="ARBA00004651"/>
    </source>
</evidence>
<evidence type="ECO:0000256" key="2">
    <source>
        <dbReference type="ARBA" id="ARBA00022475"/>
    </source>
</evidence>
<feature type="transmembrane region" description="Helical" evidence="8">
    <location>
        <begin position="67"/>
        <end position="87"/>
    </location>
</feature>
<dbReference type="GO" id="GO:0006508">
    <property type="term" value="P:proteolysis"/>
    <property type="evidence" value="ECO:0007669"/>
    <property type="project" value="UniProtKB-KW"/>
</dbReference>
<evidence type="ECO:0000256" key="5">
    <source>
        <dbReference type="ARBA" id="ARBA00022801"/>
    </source>
</evidence>
<feature type="transmembrane region" description="Helical" evidence="8">
    <location>
        <begin position="246"/>
        <end position="265"/>
    </location>
</feature>
<evidence type="ECO:0000313" key="10">
    <source>
        <dbReference type="EMBL" id="SDD59928.1"/>
    </source>
</evidence>
<feature type="transmembrane region" description="Helical" evidence="8">
    <location>
        <begin position="34"/>
        <end position="55"/>
    </location>
</feature>
<reference evidence="10 11" key="1">
    <citation type="submission" date="2016-10" db="EMBL/GenBank/DDBJ databases">
        <authorList>
            <person name="de Groot N.N."/>
        </authorList>
    </citation>
    <scope>NUCLEOTIDE SEQUENCE [LARGE SCALE GENOMIC DNA]</scope>
    <source>
        <strain evidence="10 11">CGMCC 1.9109</strain>
    </source>
</reference>
<comment type="subcellular location">
    <subcellularLocation>
        <location evidence="1">Cell membrane</location>
        <topology evidence="1">Multi-pass membrane protein</topology>
    </subcellularLocation>
</comment>
<dbReference type="GO" id="GO:0008233">
    <property type="term" value="F:peptidase activity"/>
    <property type="evidence" value="ECO:0007669"/>
    <property type="project" value="UniProtKB-KW"/>
</dbReference>
<dbReference type="Pfam" id="PF11984">
    <property type="entry name" value="DUF3485"/>
    <property type="match status" value="1"/>
</dbReference>
<evidence type="ECO:0000256" key="6">
    <source>
        <dbReference type="ARBA" id="ARBA00022989"/>
    </source>
</evidence>
<dbReference type="NCBIfam" id="TIGR04178">
    <property type="entry name" value="exo_archaeo"/>
    <property type="match status" value="1"/>
</dbReference>
<keyword evidence="11" id="KW-1185">Reference proteome</keyword>
<protein>
    <submittedName>
        <fullName evidence="10">Exosortase A</fullName>
    </submittedName>
</protein>
<dbReference type="InterPro" id="IPR026392">
    <property type="entry name" value="Exo/Archaeosortase_dom"/>
</dbReference>
<dbReference type="NCBIfam" id="TIGR02602">
    <property type="entry name" value="8TM_EpsH"/>
    <property type="match status" value="1"/>
</dbReference>
<keyword evidence="7 8" id="KW-0472">Membrane</keyword>
<evidence type="ECO:0000256" key="7">
    <source>
        <dbReference type="ARBA" id="ARBA00023136"/>
    </source>
</evidence>